<accession>A0ABR4P9I8</accession>
<name>A0ABR4P9I8_9HELO</name>
<keyword evidence="3" id="KW-1185">Reference proteome</keyword>
<dbReference type="PANTHER" id="PTHR35910:SF6">
    <property type="entry name" value="2EXR DOMAIN-CONTAINING PROTEIN"/>
    <property type="match status" value="1"/>
</dbReference>
<proteinExistence type="predicted"/>
<gene>
    <name evidence="2" type="ORF">PVAG01_08473</name>
</gene>
<dbReference type="InterPro" id="IPR045518">
    <property type="entry name" value="2EXR"/>
</dbReference>
<feature type="domain" description="2EXR" evidence="1">
    <location>
        <begin position="35"/>
        <end position="134"/>
    </location>
</feature>
<evidence type="ECO:0000313" key="3">
    <source>
        <dbReference type="Proteomes" id="UP001629113"/>
    </source>
</evidence>
<evidence type="ECO:0000313" key="2">
    <source>
        <dbReference type="EMBL" id="KAL3419974.1"/>
    </source>
</evidence>
<comment type="caution">
    <text evidence="2">The sequence shown here is derived from an EMBL/GenBank/DDBJ whole genome shotgun (WGS) entry which is preliminary data.</text>
</comment>
<reference evidence="2 3" key="1">
    <citation type="submission" date="2024-06" db="EMBL/GenBank/DDBJ databases">
        <title>Complete genome of Phlyctema vagabunda strain 19-DSS-EL-015.</title>
        <authorList>
            <person name="Fiorenzani C."/>
        </authorList>
    </citation>
    <scope>NUCLEOTIDE SEQUENCE [LARGE SCALE GENOMIC DNA]</scope>
    <source>
        <strain evidence="2 3">19-DSS-EL-015</strain>
    </source>
</reference>
<dbReference type="Pfam" id="PF20150">
    <property type="entry name" value="2EXR"/>
    <property type="match status" value="1"/>
</dbReference>
<sequence length="271" mass="32113">MAAQLTWPSDMEGTDDTSHTTITIRERAKPPEPVFTRFSELATELRLKIWRYLIPESRIVDVEVYEQYFTSGPLEYSLVGWRRLQYQLVARNHWNSIAMVNWESREQYLKKYTKKFNREDRLPRTRIDPLGDILYLRDACWCNALPIGRLSQRIESLSCGMAQELRRSIQHIAVPFKDCHHLNFGHLFRVFPALRKFTLVMNPSKTWHGAKNTYPLFIPDSEGMKSHDLPILQHIEETVQIFWRTHEGKAFFRERGFKPIFTVKWIAYGTH</sequence>
<dbReference type="EMBL" id="JBFCZG010000007">
    <property type="protein sequence ID" value="KAL3419974.1"/>
    <property type="molecule type" value="Genomic_DNA"/>
</dbReference>
<protein>
    <recommendedName>
        <fullName evidence="1">2EXR domain-containing protein</fullName>
    </recommendedName>
</protein>
<evidence type="ECO:0000259" key="1">
    <source>
        <dbReference type="Pfam" id="PF20150"/>
    </source>
</evidence>
<dbReference type="PANTHER" id="PTHR35910">
    <property type="entry name" value="2EXR DOMAIN-CONTAINING PROTEIN"/>
    <property type="match status" value="1"/>
</dbReference>
<organism evidence="2 3">
    <name type="scientific">Phlyctema vagabunda</name>
    <dbReference type="NCBI Taxonomy" id="108571"/>
    <lineage>
        <taxon>Eukaryota</taxon>
        <taxon>Fungi</taxon>
        <taxon>Dikarya</taxon>
        <taxon>Ascomycota</taxon>
        <taxon>Pezizomycotina</taxon>
        <taxon>Leotiomycetes</taxon>
        <taxon>Helotiales</taxon>
        <taxon>Dermateaceae</taxon>
        <taxon>Phlyctema</taxon>
    </lineage>
</organism>
<dbReference type="Proteomes" id="UP001629113">
    <property type="component" value="Unassembled WGS sequence"/>
</dbReference>